<sequence>MSPVQYTLGIVAALATFGIVIEMLRRRHLRERHAGWWLIAGIFAIVISVFPSTLQILSRALGFEVPVNLVFFVSLFTLFLVALQHSSELTQLESHNRAIVERLIVVELRVENLQEKCLGNTSDDSASLPVADED</sequence>
<dbReference type="AlphaFoldDB" id="A0A7W3JU22"/>
<feature type="transmembrane region" description="Helical" evidence="1">
    <location>
        <begin position="6"/>
        <end position="24"/>
    </location>
</feature>
<evidence type="ECO:0000313" key="3">
    <source>
        <dbReference type="Proteomes" id="UP000524237"/>
    </source>
</evidence>
<dbReference type="InterPro" id="IPR019277">
    <property type="entry name" value="DUF2304"/>
</dbReference>
<dbReference type="RefSeq" id="WP_182484691.1">
    <property type="nucleotide sequence ID" value="NZ_JACGWU010000003.1"/>
</dbReference>
<reference evidence="2 3" key="1">
    <citation type="submission" date="2020-07" db="EMBL/GenBank/DDBJ databases">
        <title>Sequencing the genomes of 1000 actinobacteria strains.</title>
        <authorList>
            <person name="Klenk H.-P."/>
        </authorList>
    </citation>
    <scope>NUCLEOTIDE SEQUENCE [LARGE SCALE GENOMIC DNA]</scope>
    <source>
        <strain evidence="2 3">DSM 23737</strain>
    </source>
</reference>
<keyword evidence="3" id="KW-1185">Reference proteome</keyword>
<protein>
    <recommendedName>
        <fullName evidence="4">DUF2304 domain-containing protein</fullName>
    </recommendedName>
</protein>
<dbReference type="Proteomes" id="UP000524237">
    <property type="component" value="Unassembled WGS sequence"/>
</dbReference>
<keyword evidence="1" id="KW-0472">Membrane</keyword>
<feature type="transmembrane region" description="Helical" evidence="1">
    <location>
        <begin position="63"/>
        <end position="83"/>
    </location>
</feature>
<evidence type="ECO:0000313" key="2">
    <source>
        <dbReference type="EMBL" id="MBA8829251.1"/>
    </source>
</evidence>
<comment type="caution">
    <text evidence="2">The sequence shown here is derived from an EMBL/GenBank/DDBJ whole genome shotgun (WGS) entry which is preliminary data.</text>
</comment>
<evidence type="ECO:0008006" key="4">
    <source>
        <dbReference type="Google" id="ProtNLM"/>
    </source>
</evidence>
<name>A0A7W3JU22_9MICO</name>
<keyword evidence="1" id="KW-0812">Transmembrane</keyword>
<proteinExistence type="predicted"/>
<accession>A0A7W3JU22</accession>
<evidence type="ECO:0000256" key="1">
    <source>
        <dbReference type="SAM" id="Phobius"/>
    </source>
</evidence>
<organism evidence="2 3">
    <name type="scientific">Alpinimonas psychrophila</name>
    <dbReference type="NCBI Taxonomy" id="748908"/>
    <lineage>
        <taxon>Bacteria</taxon>
        <taxon>Bacillati</taxon>
        <taxon>Actinomycetota</taxon>
        <taxon>Actinomycetes</taxon>
        <taxon>Micrococcales</taxon>
        <taxon>Microbacteriaceae</taxon>
        <taxon>Alpinimonas</taxon>
    </lineage>
</organism>
<gene>
    <name evidence="2" type="ORF">FB555_001354</name>
</gene>
<keyword evidence="1" id="KW-1133">Transmembrane helix</keyword>
<dbReference type="Pfam" id="PF10066">
    <property type="entry name" value="DUF2304"/>
    <property type="match status" value="1"/>
</dbReference>
<dbReference type="EMBL" id="JACGWU010000003">
    <property type="protein sequence ID" value="MBA8829251.1"/>
    <property type="molecule type" value="Genomic_DNA"/>
</dbReference>
<feature type="transmembrane region" description="Helical" evidence="1">
    <location>
        <begin position="36"/>
        <end position="57"/>
    </location>
</feature>